<dbReference type="Gene3D" id="3.30.565.10">
    <property type="entry name" value="Histidine kinase-like ATPase, C-terminal domain"/>
    <property type="match status" value="1"/>
</dbReference>
<evidence type="ECO:0000313" key="10">
    <source>
        <dbReference type="EMBL" id="MBW8686780.1"/>
    </source>
</evidence>
<dbReference type="InterPro" id="IPR013655">
    <property type="entry name" value="PAS_fold_3"/>
</dbReference>
<dbReference type="Gene3D" id="1.10.287.130">
    <property type="match status" value="1"/>
</dbReference>
<dbReference type="InterPro" id="IPR036890">
    <property type="entry name" value="HATPase_C_sf"/>
</dbReference>
<evidence type="ECO:0000259" key="8">
    <source>
        <dbReference type="PROSITE" id="PS50112"/>
    </source>
</evidence>
<dbReference type="InterPro" id="IPR036097">
    <property type="entry name" value="HisK_dim/P_sf"/>
</dbReference>
<evidence type="ECO:0000259" key="7">
    <source>
        <dbReference type="PROSITE" id="PS50109"/>
    </source>
</evidence>
<dbReference type="InterPro" id="IPR004358">
    <property type="entry name" value="Sig_transdc_His_kin-like_C"/>
</dbReference>
<proteinExistence type="predicted"/>
<evidence type="ECO:0000256" key="6">
    <source>
        <dbReference type="SAM" id="Coils"/>
    </source>
</evidence>
<keyword evidence="6" id="KW-0175">Coiled coil</keyword>
<dbReference type="Gene3D" id="3.30.450.20">
    <property type="entry name" value="PAS domain"/>
    <property type="match status" value="1"/>
</dbReference>
<organism evidence="10 11">
    <name type="scientific">Chitinophaga rhizophila</name>
    <dbReference type="NCBI Taxonomy" id="2866212"/>
    <lineage>
        <taxon>Bacteria</taxon>
        <taxon>Pseudomonadati</taxon>
        <taxon>Bacteroidota</taxon>
        <taxon>Chitinophagia</taxon>
        <taxon>Chitinophagales</taxon>
        <taxon>Chitinophagaceae</taxon>
        <taxon>Chitinophaga</taxon>
    </lineage>
</organism>
<dbReference type="SUPFAM" id="SSF55785">
    <property type="entry name" value="PYP-like sensor domain (PAS domain)"/>
    <property type="match status" value="1"/>
</dbReference>
<keyword evidence="4" id="KW-0808">Transferase</keyword>
<dbReference type="InterPro" id="IPR005467">
    <property type="entry name" value="His_kinase_dom"/>
</dbReference>
<dbReference type="SMART" id="SM00388">
    <property type="entry name" value="HisKA"/>
    <property type="match status" value="1"/>
</dbReference>
<evidence type="ECO:0000259" key="9">
    <source>
        <dbReference type="PROSITE" id="PS50113"/>
    </source>
</evidence>
<keyword evidence="5" id="KW-0418">Kinase</keyword>
<dbReference type="PROSITE" id="PS50112">
    <property type="entry name" value="PAS"/>
    <property type="match status" value="1"/>
</dbReference>
<dbReference type="Proteomes" id="UP000812961">
    <property type="component" value="Unassembled WGS sequence"/>
</dbReference>
<dbReference type="NCBIfam" id="TIGR00229">
    <property type="entry name" value="sensory_box"/>
    <property type="match status" value="1"/>
</dbReference>
<dbReference type="PANTHER" id="PTHR43304">
    <property type="entry name" value="PHYTOCHROME-LIKE PROTEIN CPH1"/>
    <property type="match status" value="1"/>
</dbReference>
<dbReference type="PROSITE" id="PS50109">
    <property type="entry name" value="HIS_KIN"/>
    <property type="match status" value="1"/>
</dbReference>
<feature type="domain" description="Histidine kinase" evidence="7">
    <location>
        <begin position="324"/>
        <end position="539"/>
    </location>
</feature>
<evidence type="ECO:0000256" key="3">
    <source>
        <dbReference type="ARBA" id="ARBA00022553"/>
    </source>
</evidence>
<keyword evidence="11" id="KW-1185">Reference proteome</keyword>
<evidence type="ECO:0000313" key="11">
    <source>
        <dbReference type="Proteomes" id="UP000812961"/>
    </source>
</evidence>
<dbReference type="SMART" id="SM00091">
    <property type="entry name" value="PAS"/>
    <property type="match status" value="1"/>
</dbReference>
<reference evidence="10 11" key="1">
    <citation type="submission" date="2021-08" db="EMBL/GenBank/DDBJ databases">
        <title>The genome sequence of Chitinophaga sp. B61.</title>
        <authorList>
            <person name="Zhang X."/>
        </authorList>
    </citation>
    <scope>NUCLEOTIDE SEQUENCE [LARGE SCALE GENOMIC DNA]</scope>
    <source>
        <strain evidence="10 11">B61</strain>
    </source>
</reference>
<dbReference type="EC" id="2.7.13.3" evidence="2"/>
<dbReference type="InterPro" id="IPR000700">
    <property type="entry name" value="PAS-assoc_C"/>
</dbReference>
<keyword evidence="3" id="KW-0597">Phosphoprotein</keyword>
<feature type="domain" description="PAS" evidence="8">
    <location>
        <begin position="167"/>
        <end position="209"/>
    </location>
</feature>
<dbReference type="SMART" id="SM00387">
    <property type="entry name" value="HATPase_c"/>
    <property type="match status" value="1"/>
</dbReference>
<evidence type="ECO:0000256" key="2">
    <source>
        <dbReference type="ARBA" id="ARBA00012438"/>
    </source>
</evidence>
<evidence type="ECO:0000256" key="1">
    <source>
        <dbReference type="ARBA" id="ARBA00000085"/>
    </source>
</evidence>
<dbReference type="Pfam" id="PF02518">
    <property type="entry name" value="HATPase_c"/>
    <property type="match status" value="1"/>
</dbReference>
<dbReference type="SUPFAM" id="SSF55874">
    <property type="entry name" value="ATPase domain of HSP90 chaperone/DNA topoisomerase II/histidine kinase"/>
    <property type="match status" value="1"/>
</dbReference>
<evidence type="ECO:0000256" key="4">
    <source>
        <dbReference type="ARBA" id="ARBA00022679"/>
    </source>
</evidence>
<comment type="caution">
    <text evidence="10">The sequence shown here is derived from an EMBL/GenBank/DDBJ whole genome shotgun (WGS) entry which is preliminary data.</text>
</comment>
<dbReference type="PROSITE" id="PS50113">
    <property type="entry name" value="PAC"/>
    <property type="match status" value="1"/>
</dbReference>
<feature type="coiled-coil region" evidence="6">
    <location>
        <begin position="287"/>
        <end position="321"/>
    </location>
</feature>
<evidence type="ECO:0000256" key="5">
    <source>
        <dbReference type="ARBA" id="ARBA00022777"/>
    </source>
</evidence>
<dbReference type="InterPro" id="IPR003661">
    <property type="entry name" value="HisK_dim/P_dom"/>
</dbReference>
<dbReference type="CDD" id="cd00130">
    <property type="entry name" value="PAS"/>
    <property type="match status" value="1"/>
</dbReference>
<dbReference type="Pfam" id="PF08447">
    <property type="entry name" value="PAS_3"/>
    <property type="match status" value="1"/>
</dbReference>
<dbReference type="InterPro" id="IPR052162">
    <property type="entry name" value="Sensor_kinase/Photoreceptor"/>
</dbReference>
<dbReference type="SUPFAM" id="SSF47384">
    <property type="entry name" value="Homodimeric domain of signal transducing histidine kinase"/>
    <property type="match status" value="1"/>
</dbReference>
<name>A0ABS7GI07_9BACT</name>
<feature type="coiled-coil region" evidence="6">
    <location>
        <begin position="147"/>
        <end position="177"/>
    </location>
</feature>
<dbReference type="PRINTS" id="PR00344">
    <property type="entry name" value="BCTRLSENSOR"/>
</dbReference>
<feature type="domain" description="PAC" evidence="9">
    <location>
        <begin position="240"/>
        <end position="293"/>
    </location>
</feature>
<dbReference type="RefSeq" id="WP_220252112.1">
    <property type="nucleotide sequence ID" value="NZ_JAICCF010000004.1"/>
</dbReference>
<dbReference type="Pfam" id="PF00512">
    <property type="entry name" value="HisKA"/>
    <property type="match status" value="1"/>
</dbReference>
<dbReference type="EMBL" id="JAICCF010000004">
    <property type="protein sequence ID" value="MBW8686780.1"/>
    <property type="molecule type" value="Genomic_DNA"/>
</dbReference>
<accession>A0ABS7GI07</accession>
<gene>
    <name evidence="10" type="ORF">K1Y79_20745</name>
</gene>
<dbReference type="InterPro" id="IPR003594">
    <property type="entry name" value="HATPase_dom"/>
</dbReference>
<dbReference type="InterPro" id="IPR000014">
    <property type="entry name" value="PAS"/>
</dbReference>
<dbReference type="CDD" id="cd00082">
    <property type="entry name" value="HisKA"/>
    <property type="match status" value="1"/>
</dbReference>
<sequence>MQEITRITLETDMDLVLVHKRTMKLGELAGLSLAAQTTFATAVSEVARHVIEYGYNAALVLGIRADIKDPEKFLIAKVFDRNVNLTEKINENLVYARKLVDQFTLDRTDKGVEITLEFKIPGSHKIISSRIEQWISAFSVEQPLSPYDEIKRKNKQLHELAEKLKDSETQYREVTNALPLMIFSLNDEGEILYSNSWLQSFTGYDAHQLNENKWKPILREEEFSIAWEFWWQHVAERKPFKREMELRNQHTGEFIWHLVSLTPVMSETANISYWTGSMVDIHAHKVMEQTLRDNKELQETKLLLEEKVKELNRSNQELEQFAYAASHDLQEPLRKIVFYSDYLNKHYAEQTDERGKLYFGNMMSASQRMTQLIHDLLNFSRIYRENLHLVKTDLNIIASEAMNDLDLAIKAKHARVEVISLPVLSVYPMQMRQLFQNLLSNAIKFSDEQRSPVVKVYAKENAEQQIQLIFEDNGVGFEEKYLDKMFSLFQRLHSREKYAGTGIGLAMCKKIVDLHNGSITASSQPGIGAKFIVTLPPVA</sequence>
<dbReference type="InterPro" id="IPR035965">
    <property type="entry name" value="PAS-like_dom_sf"/>
</dbReference>
<dbReference type="PANTHER" id="PTHR43304:SF1">
    <property type="entry name" value="PAC DOMAIN-CONTAINING PROTEIN"/>
    <property type="match status" value="1"/>
</dbReference>
<protein>
    <recommendedName>
        <fullName evidence="2">histidine kinase</fullName>
        <ecNumber evidence="2">2.7.13.3</ecNumber>
    </recommendedName>
</protein>
<comment type="catalytic activity">
    <reaction evidence="1">
        <text>ATP + protein L-histidine = ADP + protein N-phospho-L-histidine.</text>
        <dbReference type="EC" id="2.7.13.3"/>
    </reaction>
</comment>